<dbReference type="EMBL" id="BX294149">
    <property type="protein sequence ID" value="CAD76161.1"/>
    <property type="molecule type" value="Genomic_DNA"/>
</dbReference>
<accession>Q7ULV8</accession>
<evidence type="ECO:0000313" key="3">
    <source>
        <dbReference type="Proteomes" id="UP000001025"/>
    </source>
</evidence>
<dbReference type="STRING" id="243090.RB9249"/>
<name>Q7ULV8_RHOBA</name>
<dbReference type="KEGG" id="rba:RB9249"/>
<feature type="compositionally biased region" description="Polar residues" evidence="1">
    <location>
        <begin position="547"/>
        <end position="565"/>
    </location>
</feature>
<evidence type="ECO:0000313" key="2">
    <source>
        <dbReference type="EMBL" id="CAD76161.1"/>
    </source>
</evidence>
<dbReference type="EnsemblBacteria" id="CAD76161">
    <property type="protein sequence ID" value="CAD76161"/>
    <property type="gene ID" value="RB9249"/>
</dbReference>
<dbReference type="eggNOG" id="COG3170">
    <property type="taxonomic scope" value="Bacteria"/>
</dbReference>
<feature type="region of interest" description="Disordered" evidence="1">
    <location>
        <begin position="118"/>
        <end position="148"/>
    </location>
</feature>
<dbReference type="HOGENOM" id="CLU_348106_0_0_0"/>
<dbReference type="OrthoDB" id="257265at2"/>
<keyword evidence="3" id="KW-1185">Reference proteome</keyword>
<protein>
    <submittedName>
        <fullName evidence="2">Uncharacterized protein</fullName>
    </submittedName>
</protein>
<dbReference type="InParanoid" id="Q7ULV8"/>
<evidence type="ECO:0000256" key="1">
    <source>
        <dbReference type="SAM" id="MobiDB-lite"/>
    </source>
</evidence>
<organism evidence="2 3">
    <name type="scientific">Rhodopirellula baltica (strain DSM 10527 / NCIMB 13988 / SH1)</name>
    <dbReference type="NCBI Taxonomy" id="243090"/>
    <lineage>
        <taxon>Bacteria</taxon>
        <taxon>Pseudomonadati</taxon>
        <taxon>Planctomycetota</taxon>
        <taxon>Planctomycetia</taxon>
        <taxon>Pirellulales</taxon>
        <taxon>Pirellulaceae</taxon>
        <taxon>Rhodopirellula</taxon>
    </lineage>
</organism>
<dbReference type="PATRIC" id="fig|243090.15.peg.4431"/>
<feature type="compositionally biased region" description="Polar residues" evidence="1">
    <location>
        <begin position="574"/>
        <end position="583"/>
    </location>
</feature>
<feature type="compositionally biased region" description="Low complexity" evidence="1">
    <location>
        <begin position="436"/>
        <end position="481"/>
    </location>
</feature>
<feature type="region of interest" description="Disordered" evidence="1">
    <location>
        <begin position="311"/>
        <end position="588"/>
    </location>
</feature>
<feature type="compositionally biased region" description="Gly residues" evidence="1">
    <location>
        <begin position="322"/>
        <end position="334"/>
    </location>
</feature>
<proteinExistence type="predicted"/>
<feature type="compositionally biased region" description="Polar residues" evidence="1">
    <location>
        <begin position="504"/>
        <end position="513"/>
    </location>
</feature>
<dbReference type="AlphaFoldDB" id="Q7ULV8"/>
<feature type="compositionally biased region" description="Polar residues" evidence="1">
    <location>
        <begin position="134"/>
        <end position="148"/>
    </location>
</feature>
<gene>
    <name evidence="2" type="ordered locus">RB9249</name>
</gene>
<sequence>MKSTVGKRRCSKHGLSMRGDARVDAKRIHANPNFDQTMRFDQHQSRLIRRSTAFRRALVAAMVTAGLAGGTVADSRATSAQEVADVIMNSDSFQIPFNIATAGTAPVEVQLYVAVPANQPNPADQTETSRENVPATQSGPLPQQNPYTQAGARTSVAIAPGQWKLLDRQPPDARQFHIRESGEGTFWFATRTVDANGRPFPPGPIVPELKVVVDTQGPQIDLEADSDADGRVVAKFTIRDATETRQLTVHYVTDTTRRWEVATVEREGNTGRLQLHPKDDWKQLSLRLRALDQAGNETIVSELVQKPRVASKPTTRFASGPNGYGPSFGQGIFQGFGDLPGQAPAGSSKAASQGPEMLPLPSGMMSEPNGPVVENASGQQPHQSAMGAGRSIENIATPEAESLPAPSRPQTPAEAMRPLDAPAPQTQGPSPAIGTPQLPSSQLPRPQETSPQVPSSQAQPPGSQTPLAQSPTLGTPGGSSSAEPETPFHVGPSLPESIPAPAGLNTNAPSQLNAPEPTSPVDKIQNSKEPVQSPWSPITGDRKSRDSQSLGGSAGNQPSGRSAETPTEMRYESQRASSATMERTTLDPRETLDLKRLAERSVIRHSDSNRFSLDFEIEAIGGRGVEAIELYGTTDGGITWNRWGTDPDKASPFDIETNGEGIFGFQIVVVAANGLTSPRPLSGDAPDIVVVVDQTEPEVSITGARYGEADRAGSLVIAYRCQDQYLMSRPITLSFSDTPEGPWTTIAAGLRNLGDYVWPADPQLPRQIYLRIDATDQAGNVGSYVLDQPVDTRGLAPRARIRAFRSISSR</sequence>
<reference evidence="2 3" key="1">
    <citation type="journal article" date="2003" name="Proc. Natl. Acad. Sci. U.S.A.">
        <title>Complete genome sequence of the marine planctomycete Pirellula sp. strain 1.</title>
        <authorList>
            <person name="Gloeckner F.O."/>
            <person name="Kube M."/>
            <person name="Bauer M."/>
            <person name="Teeling H."/>
            <person name="Lombardot T."/>
            <person name="Ludwig W."/>
            <person name="Gade D."/>
            <person name="Beck A."/>
            <person name="Borzym K."/>
            <person name="Heitmann K."/>
            <person name="Rabus R."/>
            <person name="Schlesner H."/>
            <person name="Amann R."/>
            <person name="Reinhardt R."/>
        </authorList>
    </citation>
    <scope>NUCLEOTIDE SEQUENCE [LARGE SCALE GENOMIC DNA]</scope>
    <source>
        <strain evidence="3">DSM 10527 / NCIMB 13988 / SH1</strain>
    </source>
</reference>
<feature type="compositionally biased region" description="Polar residues" evidence="1">
    <location>
        <begin position="527"/>
        <end position="536"/>
    </location>
</feature>
<dbReference type="Proteomes" id="UP000001025">
    <property type="component" value="Chromosome"/>
</dbReference>